<evidence type="ECO:0000313" key="4">
    <source>
        <dbReference type="Proteomes" id="UP001221413"/>
    </source>
</evidence>
<keyword evidence="2" id="KW-0472">Membrane</keyword>
<keyword evidence="2" id="KW-1133">Transmembrane helix</keyword>
<accession>A0AAD6J8H5</accession>
<gene>
    <name evidence="3" type="ORF">Dda_1050</name>
</gene>
<dbReference type="Proteomes" id="UP001221413">
    <property type="component" value="Unassembled WGS sequence"/>
</dbReference>
<feature type="transmembrane region" description="Helical" evidence="2">
    <location>
        <begin position="33"/>
        <end position="55"/>
    </location>
</feature>
<name>A0AAD6J8H5_DREDA</name>
<evidence type="ECO:0000256" key="1">
    <source>
        <dbReference type="SAM" id="MobiDB-lite"/>
    </source>
</evidence>
<proteinExistence type="predicted"/>
<comment type="caution">
    <text evidence="3">The sequence shown here is derived from an EMBL/GenBank/DDBJ whole genome shotgun (WGS) entry which is preliminary data.</text>
</comment>
<dbReference type="AlphaFoldDB" id="A0AAD6J8H5"/>
<keyword evidence="4" id="KW-1185">Reference proteome</keyword>
<evidence type="ECO:0000313" key="3">
    <source>
        <dbReference type="EMBL" id="KAJ6264897.1"/>
    </source>
</evidence>
<sequence>MVEYTSYYTTTVDTASQAVHACHNFLHKYPPPVFLLGLLATAFLAILTIAIYDTLSSLPASLPKRRPPALTCTPNSKTIPEICDSPPEKSSSSKKKKKKHISSEWSSHADKSGCTVGRTAVRPNPRPSAQDTGSSVESASAKASYFRSACLV</sequence>
<feature type="region of interest" description="Disordered" evidence="1">
    <location>
        <begin position="59"/>
        <end position="143"/>
    </location>
</feature>
<organism evidence="3 4">
    <name type="scientific">Drechslerella dactyloides</name>
    <name type="common">Nematode-trapping fungus</name>
    <name type="synonym">Arthrobotrys dactyloides</name>
    <dbReference type="NCBI Taxonomy" id="74499"/>
    <lineage>
        <taxon>Eukaryota</taxon>
        <taxon>Fungi</taxon>
        <taxon>Dikarya</taxon>
        <taxon>Ascomycota</taxon>
        <taxon>Pezizomycotina</taxon>
        <taxon>Orbiliomycetes</taxon>
        <taxon>Orbiliales</taxon>
        <taxon>Orbiliaceae</taxon>
        <taxon>Drechslerella</taxon>
    </lineage>
</organism>
<evidence type="ECO:0000256" key="2">
    <source>
        <dbReference type="SAM" id="Phobius"/>
    </source>
</evidence>
<reference evidence="3" key="1">
    <citation type="submission" date="2023-01" db="EMBL/GenBank/DDBJ databases">
        <title>The chitinases involved in constricting ring structure development in the nematode-trapping fungus Drechslerella dactyloides.</title>
        <authorList>
            <person name="Wang R."/>
            <person name="Zhang L."/>
            <person name="Tang P."/>
            <person name="Li S."/>
            <person name="Liang L."/>
        </authorList>
    </citation>
    <scope>NUCLEOTIDE SEQUENCE</scope>
    <source>
        <strain evidence="3">YMF1.00031</strain>
    </source>
</reference>
<protein>
    <submittedName>
        <fullName evidence="3">Uncharacterized protein</fullName>
    </submittedName>
</protein>
<dbReference type="EMBL" id="JAQGDS010000001">
    <property type="protein sequence ID" value="KAJ6264897.1"/>
    <property type="molecule type" value="Genomic_DNA"/>
</dbReference>
<keyword evidence="2" id="KW-0812">Transmembrane</keyword>
<feature type="compositionally biased region" description="Polar residues" evidence="1">
    <location>
        <begin position="127"/>
        <end position="138"/>
    </location>
</feature>